<dbReference type="Proteomes" id="UP000270673">
    <property type="component" value="Chromosome"/>
</dbReference>
<dbReference type="KEGG" id="buy:D8S85_21185"/>
<dbReference type="AlphaFoldDB" id="A0A3Q9IS18"/>
<dbReference type="PANTHER" id="PTHR43745">
    <property type="entry name" value="NITROREDUCTASE MJ1384-RELATED"/>
    <property type="match status" value="1"/>
</dbReference>
<dbReference type="CDD" id="cd02142">
    <property type="entry name" value="McbC_SagB-like_oxidoreductase"/>
    <property type="match status" value="1"/>
</dbReference>
<accession>A0A3Q9IS18</accession>
<dbReference type="SUPFAM" id="SSF55469">
    <property type="entry name" value="FMN-dependent nitroreductase-like"/>
    <property type="match status" value="1"/>
</dbReference>
<dbReference type="PANTHER" id="PTHR43745:SF2">
    <property type="entry name" value="NITROREDUCTASE MJ1384-RELATED"/>
    <property type="match status" value="1"/>
</dbReference>
<feature type="chain" id="PRO_5018555475" evidence="1">
    <location>
        <begin position="19"/>
        <end position="210"/>
    </location>
</feature>
<reference evidence="3 4" key="1">
    <citation type="submission" date="2018-10" db="EMBL/GenBank/DDBJ databases">
        <title>Butyricimonas faecalis sp. nov., isolated from human faeces and emended description of the genus Butyricimonas.</title>
        <authorList>
            <person name="Le Roy T."/>
            <person name="Van der Smissen P."/>
            <person name="Paquot A."/>
            <person name="Delzenne N."/>
            <person name="Muccioli G."/>
            <person name="Collet J.-F."/>
            <person name="Cani P.D."/>
        </authorList>
    </citation>
    <scope>NUCLEOTIDE SEQUENCE [LARGE SCALE GENOMIC DNA]</scope>
    <source>
        <strain evidence="3 4">H184</strain>
    </source>
</reference>
<gene>
    <name evidence="3" type="ORF">D8S85_21185</name>
</gene>
<proteinExistence type="predicted"/>
<protein>
    <submittedName>
        <fullName evidence="3">SagB/ThcOx family dehydrogenase</fullName>
    </submittedName>
</protein>
<evidence type="ECO:0000256" key="1">
    <source>
        <dbReference type="SAM" id="SignalP"/>
    </source>
</evidence>
<evidence type="ECO:0000313" key="3">
    <source>
        <dbReference type="EMBL" id="AZS31811.1"/>
    </source>
</evidence>
<organism evidence="3 4">
    <name type="scientific">Butyricimonas faecalis</name>
    <dbReference type="NCBI Taxonomy" id="2093856"/>
    <lineage>
        <taxon>Bacteria</taxon>
        <taxon>Pseudomonadati</taxon>
        <taxon>Bacteroidota</taxon>
        <taxon>Bacteroidia</taxon>
        <taxon>Bacteroidales</taxon>
        <taxon>Odoribacteraceae</taxon>
        <taxon>Butyricimonas</taxon>
    </lineage>
</organism>
<dbReference type="GO" id="GO:0016491">
    <property type="term" value="F:oxidoreductase activity"/>
    <property type="evidence" value="ECO:0007669"/>
    <property type="project" value="InterPro"/>
</dbReference>
<feature type="signal peptide" evidence="1">
    <location>
        <begin position="1"/>
        <end position="18"/>
    </location>
</feature>
<name>A0A3Q9IS18_9BACT</name>
<dbReference type="Pfam" id="PF00881">
    <property type="entry name" value="Nitroreductase"/>
    <property type="match status" value="1"/>
</dbReference>
<sequence>MKTIITMLVLTVLGSAISAQNIKLPAPKKSGGKALMDCLNERQTDRNFDTKQLSLQDLSDLVWAANGINRPESGKRTVPTATNWQEMVLYVATADGIYRYNAEKHELELVKKGDFRKECGPQPFMGIAPVCFIYTADHNKKGRITNPEHQKEYSYHHAGYMAQSVYLVCAAKDMATVVIGSVDKEELAKIIGLPEKHLVIYTQPVGYKKK</sequence>
<dbReference type="Gene3D" id="3.40.109.10">
    <property type="entry name" value="NADH Oxidase"/>
    <property type="match status" value="1"/>
</dbReference>
<evidence type="ECO:0000313" key="4">
    <source>
        <dbReference type="Proteomes" id="UP000270673"/>
    </source>
</evidence>
<dbReference type="InterPro" id="IPR052544">
    <property type="entry name" value="Bacteriocin_Proc_Enz"/>
</dbReference>
<dbReference type="EMBL" id="CP032819">
    <property type="protein sequence ID" value="AZS31811.1"/>
    <property type="molecule type" value="Genomic_DNA"/>
</dbReference>
<dbReference type="InterPro" id="IPR029479">
    <property type="entry name" value="Nitroreductase"/>
</dbReference>
<dbReference type="InterPro" id="IPR000415">
    <property type="entry name" value="Nitroreductase-like"/>
</dbReference>
<keyword evidence="1" id="KW-0732">Signal</keyword>
<feature type="domain" description="Nitroreductase" evidence="2">
    <location>
        <begin position="41"/>
        <end position="207"/>
    </location>
</feature>
<dbReference type="OrthoDB" id="9802775at2"/>
<keyword evidence="4" id="KW-1185">Reference proteome</keyword>
<evidence type="ECO:0000259" key="2">
    <source>
        <dbReference type="Pfam" id="PF00881"/>
    </source>
</evidence>
<dbReference type="RefSeq" id="WP_106624233.1">
    <property type="nucleotide sequence ID" value="NZ_CP032819.1"/>
</dbReference>